<evidence type="ECO:0000256" key="1">
    <source>
        <dbReference type="SAM" id="MobiDB-lite"/>
    </source>
</evidence>
<protein>
    <submittedName>
        <fullName evidence="2">Uncharacterized protein</fullName>
    </submittedName>
</protein>
<dbReference type="AlphaFoldDB" id="A0A1A6H9X4"/>
<comment type="caution">
    <text evidence="2">The sequence shown here is derived from an EMBL/GenBank/DDBJ whole genome shotgun (WGS) entry which is preliminary data.</text>
</comment>
<proteinExistence type="predicted"/>
<keyword evidence="3" id="KW-1185">Reference proteome</keyword>
<organism evidence="2 3">
    <name type="scientific">Neotoma lepida</name>
    <name type="common">Desert woodrat</name>
    <dbReference type="NCBI Taxonomy" id="56216"/>
    <lineage>
        <taxon>Eukaryota</taxon>
        <taxon>Metazoa</taxon>
        <taxon>Chordata</taxon>
        <taxon>Craniata</taxon>
        <taxon>Vertebrata</taxon>
        <taxon>Euteleostomi</taxon>
        <taxon>Mammalia</taxon>
        <taxon>Eutheria</taxon>
        <taxon>Euarchontoglires</taxon>
        <taxon>Glires</taxon>
        <taxon>Rodentia</taxon>
        <taxon>Myomorpha</taxon>
        <taxon>Muroidea</taxon>
        <taxon>Cricetidae</taxon>
        <taxon>Neotominae</taxon>
        <taxon>Neotoma</taxon>
    </lineage>
</organism>
<feature type="region of interest" description="Disordered" evidence="1">
    <location>
        <begin position="31"/>
        <end position="57"/>
    </location>
</feature>
<dbReference type="Proteomes" id="UP000092124">
    <property type="component" value="Unassembled WGS sequence"/>
</dbReference>
<gene>
    <name evidence="2" type="ORF">A6R68_15060</name>
</gene>
<dbReference type="EMBL" id="LZPO01044432">
    <property type="protein sequence ID" value="OBS74407.1"/>
    <property type="molecule type" value="Genomic_DNA"/>
</dbReference>
<reference evidence="2 3" key="1">
    <citation type="submission" date="2016-06" db="EMBL/GenBank/DDBJ databases">
        <title>The Draft Genome Sequence and Annotation of the Desert Woodrat Neotoma lepida.</title>
        <authorList>
            <person name="Campbell M."/>
            <person name="Oakeson K.F."/>
            <person name="Yandell M."/>
            <person name="Halpert J.R."/>
            <person name="Dearing D."/>
        </authorList>
    </citation>
    <scope>NUCLEOTIDE SEQUENCE [LARGE SCALE GENOMIC DNA]</scope>
    <source>
        <strain evidence="2">417</strain>
        <tissue evidence="2">Liver</tissue>
    </source>
</reference>
<evidence type="ECO:0000313" key="3">
    <source>
        <dbReference type="Proteomes" id="UP000092124"/>
    </source>
</evidence>
<name>A0A1A6H9X4_NEOLE</name>
<evidence type="ECO:0000313" key="2">
    <source>
        <dbReference type="EMBL" id="OBS74407.1"/>
    </source>
</evidence>
<feature type="compositionally biased region" description="Polar residues" evidence="1">
    <location>
        <begin position="40"/>
        <end position="57"/>
    </location>
</feature>
<sequence>MLLRSKKKKQSQRCQREDTGWVSANLVIDLGSKKQRKPQTDNISRVPSKSSGQFSPSNFTPKCSLHLMEDSMDMSPLQPQNYLFVGNQRLTKIITVHTQHQACELLGDVVPHPSPATNAQCTDSSISAF</sequence>
<accession>A0A1A6H9X4</accession>